<dbReference type="RefSeq" id="WP_015470726.1">
    <property type="nucleotide sequence ID" value="NC_020813.1"/>
</dbReference>
<dbReference type="HAMAP" id="MF_02019">
    <property type="entry name" value="MurF"/>
    <property type="match status" value="1"/>
</dbReference>
<evidence type="ECO:0000256" key="10">
    <source>
        <dbReference type="HAMAP-Rule" id="MF_02019"/>
    </source>
</evidence>
<dbReference type="UniPathway" id="UPA00219"/>
<dbReference type="SUPFAM" id="SSF63418">
    <property type="entry name" value="MurE/MurF N-terminal domain"/>
    <property type="match status" value="1"/>
</dbReference>
<dbReference type="SUPFAM" id="SSF53244">
    <property type="entry name" value="MurD-like peptide ligases, peptide-binding domain"/>
    <property type="match status" value="1"/>
</dbReference>
<organism evidence="15 16">
    <name type="scientific">Pseudobdellovibrio exovorus JSS</name>
    <dbReference type="NCBI Taxonomy" id="1184267"/>
    <lineage>
        <taxon>Bacteria</taxon>
        <taxon>Pseudomonadati</taxon>
        <taxon>Bdellovibrionota</taxon>
        <taxon>Bdellovibrionia</taxon>
        <taxon>Bdellovibrionales</taxon>
        <taxon>Pseudobdellovibrionaceae</taxon>
        <taxon>Pseudobdellovibrio</taxon>
    </lineage>
</organism>
<keyword evidence="2 10" id="KW-0436">Ligase</keyword>
<reference evidence="15 16" key="1">
    <citation type="journal article" date="2013" name="ISME J.">
        <title>By their genes ye shall know them: genomic signatures of predatory bacteria.</title>
        <authorList>
            <person name="Pasternak Z."/>
            <person name="Pietrokovski S."/>
            <person name="Rotem O."/>
            <person name="Gophna U."/>
            <person name="Lurie-Weinberger M.N."/>
            <person name="Jurkevitch E."/>
        </authorList>
    </citation>
    <scope>NUCLEOTIDE SEQUENCE [LARGE SCALE GENOMIC DNA]</scope>
    <source>
        <strain evidence="15 16">JSS</strain>
    </source>
</reference>
<dbReference type="EC" id="6.3.2.10" evidence="10 11"/>
<keyword evidence="3 10" id="KW-0132">Cell division</keyword>
<accession>M4VDX0</accession>
<dbReference type="eggNOG" id="COG0770">
    <property type="taxonomic scope" value="Bacteria"/>
</dbReference>
<dbReference type="GO" id="GO:0051301">
    <property type="term" value="P:cell division"/>
    <property type="evidence" value="ECO:0007669"/>
    <property type="project" value="UniProtKB-KW"/>
</dbReference>
<dbReference type="EMBL" id="CP003537">
    <property type="protein sequence ID" value="AGH96236.1"/>
    <property type="molecule type" value="Genomic_DNA"/>
</dbReference>
<keyword evidence="5 10" id="KW-0067">ATP-binding</keyword>
<dbReference type="InterPro" id="IPR013221">
    <property type="entry name" value="Mur_ligase_cen"/>
</dbReference>
<evidence type="ECO:0000256" key="3">
    <source>
        <dbReference type="ARBA" id="ARBA00022618"/>
    </source>
</evidence>
<dbReference type="GO" id="GO:0009252">
    <property type="term" value="P:peptidoglycan biosynthetic process"/>
    <property type="evidence" value="ECO:0007669"/>
    <property type="project" value="UniProtKB-UniRule"/>
</dbReference>
<evidence type="ECO:0000259" key="12">
    <source>
        <dbReference type="Pfam" id="PF01225"/>
    </source>
</evidence>
<dbReference type="Pfam" id="PF01225">
    <property type="entry name" value="Mur_ligase"/>
    <property type="match status" value="1"/>
</dbReference>
<keyword evidence="6 10" id="KW-0133">Cell shape</keyword>
<dbReference type="NCBIfam" id="TIGR01143">
    <property type="entry name" value="murF"/>
    <property type="match status" value="1"/>
</dbReference>
<dbReference type="Pfam" id="PF08245">
    <property type="entry name" value="Mur_ligase_M"/>
    <property type="match status" value="1"/>
</dbReference>
<evidence type="ECO:0000256" key="9">
    <source>
        <dbReference type="ARBA" id="ARBA00023316"/>
    </source>
</evidence>
<keyword evidence="8 10" id="KW-0131">Cell cycle</keyword>
<dbReference type="InterPro" id="IPR036565">
    <property type="entry name" value="Mur-like_cat_sf"/>
</dbReference>
<proteinExistence type="inferred from homology"/>
<evidence type="ECO:0000256" key="8">
    <source>
        <dbReference type="ARBA" id="ARBA00023306"/>
    </source>
</evidence>
<protein>
    <recommendedName>
        <fullName evidence="10 11">UDP-N-acetylmuramoyl-tripeptide--D-alanyl-D-alanine ligase</fullName>
        <ecNumber evidence="10 11">6.3.2.10</ecNumber>
    </recommendedName>
    <alternativeName>
        <fullName evidence="10">D-alanyl-D-alanine-adding enzyme</fullName>
    </alternativeName>
</protein>
<dbReference type="PANTHER" id="PTHR43024:SF1">
    <property type="entry name" value="UDP-N-ACETYLMURAMOYL-TRIPEPTIDE--D-ALANYL-D-ALANINE LIGASE"/>
    <property type="match status" value="1"/>
</dbReference>
<evidence type="ECO:0000256" key="4">
    <source>
        <dbReference type="ARBA" id="ARBA00022741"/>
    </source>
</evidence>
<dbReference type="Proteomes" id="UP000012040">
    <property type="component" value="Chromosome"/>
</dbReference>
<dbReference type="InterPro" id="IPR051046">
    <property type="entry name" value="MurCDEF_CellWall_CoF430Synth"/>
</dbReference>
<dbReference type="GO" id="GO:0005737">
    <property type="term" value="C:cytoplasm"/>
    <property type="evidence" value="ECO:0007669"/>
    <property type="project" value="UniProtKB-SubCell"/>
</dbReference>
<keyword evidence="16" id="KW-1185">Reference proteome</keyword>
<dbReference type="Gene3D" id="3.40.1190.10">
    <property type="entry name" value="Mur-like, catalytic domain"/>
    <property type="match status" value="1"/>
</dbReference>
<sequence>MAKWSLDQIAEWTQGQVLSRQQTTFSEVGTDTRQNLTGQVFVALKGDVYDAHAYLDQACAQGATALLVHELPEKFQSLKEKVSIIQVPDTLKALQNFANGYRRSLKAKIIGITGSNGKTTTKEFTAQILGTYRKTHYSQGSFNNHWGVPLTLLSAPVDSDFVVVEMGMNHAGEITQLVHIAEPDIVVCTMVGTAHLEFFGTQQNIAKAKSEIYLESKPECIRIFNQDQDLTFDMMYPVARKYPESRMLSFSELNPEADVFFKIETLKVKELHISGLIATEHGEAIIPIFGKQNLVNLMAAATIAYACKLSPEQIWKALPNCKTAWGRNQFIQTEVGAEILFDGYNANPDSMRALLDNVPRLLSQGKKIGVFGQMKELGTQSRAAHIDIADVAGSSGFQQIYFIGEDHEAFAEGLKKSGFQGQSFVQAEFSEALGQQLQQDLASGDIVVVKGSRGAKTERFVPFCKPLNWAVK</sequence>
<evidence type="ECO:0000313" key="15">
    <source>
        <dbReference type="EMBL" id="AGH96236.1"/>
    </source>
</evidence>
<keyword evidence="4 10" id="KW-0547">Nucleotide-binding</keyword>
<dbReference type="KEGG" id="bex:A11Q_2020"/>
<evidence type="ECO:0000313" key="16">
    <source>
        <dbReference type="Proteomes" id="UP000012040"/>
    </source>
</evidence>
<dbReference type="PATRIC" id="fig|1184267.3.peg.2045"/>
<gene>
    <name evidence="10" type="primary">murF</name>
    <name evidence="15" type="ORF">A11Q_2020</name>
</gene>
<feature type="binding site" evidence="10">
    <location>
        <begin position="114"/>
        <end position="120"/>
    </location>
    <ligand>
        <name>ATP</name>
        <dbReference type="ChEBI" id="CHEBI:30616"/>
    </ligand>
</feature>
<dbReference type="GO" id="GO:0008360">
    <property type="term" value="P:regulation of cell shape"/>
    <property type="evidence" value="ECO:0007669"/>
    <property type="project" value="UniProtKB-KW"/>
</dbReference>
<evidence type="ECO:0000256" key="2">
    <source>
        <dbReference type="ARBA" id="ARBA00022598"/>
    </source>
</evidence>
<keyword evidence="1 10" id="KW-0963">Cytoplasm</keyword>
<comment type="catalytic activity">
    <reaction evidence="10 11">
        <text>D-alanyl-D-alanine + UDP-N-acetyl-alpha-D-muramoyl-L-alanyl-gamma-D-glutamyl-meso-2,6-diaminopimelate + ATP = UDP-N-acetyl-alpha-D-muramoyl-L-alanyl-gamma-D-glutamyl-meso-2,6-diaminopimeloyl-D-alanyl-D-alanine + ADP + phosphate + H(+)</text>
        <dbReference type="Rhea" id="RHEA:28374"/>
        <dbReference type="ChEBI" id="CHEBI:15378"/>
        <dbReference type="ChEBI" id="CHEBI:30616"/>
        <dbReference type="ChEBI" id="CHEBI:43474"/>
        <dbReference type="ChEBI" id="CHEBI:57822"/>
        <dbReference type="ChEBI" id="CHEBI:61386"/>
        <dbReference type="ChEBI" id="CHEBI:83905"/>
        <dbReference type="ChEBI" id="CHEBI:456216"/>
        <dbReference type="EC" id="6.3.2.10"/>
    </reaction>
</comment>
<comment type="subcellular location">
    <subcellularLocation>
        <location evidence="10 11">Cytoplasm</location>
    </subcellularLocation>
</comment>
<feature type="domain" description="Mur ligase central" evidence="14">
    <location>
        <begin position="112"/>
        <end position="303"/>
    </location>
</feature>
<feature type="domain" description="Mur ligase C-terminal" evidence="13">
    <location>
        <begin position="326"/>
        <end position="453"/>
    </location>
</feature>
<dbReference type="GO" id="GO:0047480">
    <property type="term" value="F:UDP-N-acetylmuramoyl-tripeptide-D-alanyl-D-alanine ligase activity"/>
    <property type="evidence" value="ECO:0007669"/>
    <property type="project" value="UniProtKB-UniRule"/>
</dbReference>
<comment type="pathway">
    <text evidence="10 11">Cell wall biogenesis; peptidoglycan biosynthesis.</text>
</comment>
<comment type="similarity">
    <text evidence="10">Belongs to the MurCDEF family. MurF subfamily.</text>
</comment>
<evidence type="ECO:0000259" key="13">
    <source>
        <dbReference type="Pfam" id="PF02875"/>
    </source>
</evidence>
<dbReference type="HOGENOM" id="CLU_031507_1_1_7"/>
<keyword evidence="7 10" id="KW-0573">Peptidoglycan synthesis</keyword>
<evidence type="ECO:0000256" key="7">
    <source>
        <dbReference type="ARBA" id="ARBA00022984"/>
    </source>
</evidence>
<dbReference type="InterPro" id="IPR000713">
    <property type="entry name" value="Mur_ligase_N"/>
</dbReference>
<dbReference type="Pfam" id="PF02875">
    <property type="entry name" value="Mur_ligase_C"/>
    <property type="match status" value="1"/>
</dbReference>
<evidence type="ECO:0000256" key="5">
    <source>
        <dbReference type="ARBA" id="ARBA00022840"/>
    </source>
</evidence>
<dbReference type="InterPro" id="IPR036615">
    <property type="entry name" value="Mur_ligase_C_dom_sf"/>
</dbReference>
<dbReference type="Gene3D" id="3.40.1390.10">
    <property type="entry name" value="MurE/MurF, N-terminal domain"/>
    <property type="match status" value="1"/>
</dbReference>
<keyword evidence="9 10" id="KW-0961">Cell wall biogenesis/degradation</keyword>
<comment type="function">
    <text evidence="10 11">Involved in cell wall formation. Catalyzes the final step in the synthesis of UDP-N-acetylmuramoyl-pentapeptide, the precursor of murein.</text>
</comment>
<evidence type="ECO:0000256" key="1">
    <source>
        <dbReference type="ARBA" id="ARBA00022490"/>
    </source>
</evidence>
<dbReference type="GO" id="GO:0005524">
    <property type="term" value="F:ATP binding"/>
    <property type="evidence" value="ECO:0007669"/>
    <property type="project" value="UniProtKB-UniRule"/>
</dbReference>
<dbReference type="PANTHER" id="PTHR43024">
    <property type="entry name" value="UDP-N-ACETYLMURAMOYL-TRIPEPTIDE--D-ALANYL-D-ALANINE LIGASE"/>
    <property type="match status" value="1"/>
</dbReference>
<name>M4VDX0_9BACT</name>
<evidence type="ECO:0000259" key="14">
    <source>
        <dbReference type="Pfam" id="PF08245"/>
    </source>
</evidence>
<dbReference type="GO" id="GO:0071555">
    <property type="term" value="P:cell wall organization"/>
    <property type="evidence" value="ECO:0007669"/>
    <property type="project" value="UniProtKB-KW"/>
</dbReference>
<feature type="domain" description="Mur ligase N-terminal catalytic" evidence="12">
    <location>
        <begin position="26"/>
        <end position="102"/>
    </location>
</feature>
<dbReference type="Gene3D" id="3.90.190.20">
    <property type="entry name" value="Mur ligase, C-terminal domain"/>
    <property type="match status" value="1"/>
</dbReference>
<dbReference type="GO" id="GO:0008766">
    <property type="term" value="F:UDP-N-acetylmuramoylalanyl-D-glutamyl-2,6-diaminopimelate-D-alanyl-D-alanine ligase activity"/>
    <property type="evidence" value="ECO:0007669"/>
    <property type="project" value="RHEA"/>
</dbReference>
<dbReference type="SUPFAM" id="SSF53623">
    <property type="entry name" value="MurD-like peptide ligases, catalytic domain"/>
    <property type="match status" value="1"/>
</dbReference>
<dbReference type="InterPro" id="IPR005863">
    <property type="entry name" value="UDP-N-AcMur_synth"/>
</dbReference>
<dbReference type="OrthoDB" id="5288039at2"/>
<evidence type="ECO:0000256" key="11">
    <source>
        <dbReference type="RuleBase" id="RU004136"/>
    </source>
</evidence>
<dbReference type="AlphaFoldDB" id="M4VDX0"/>
<dbReference type="STRING" id="1184267.A11Q_2020"/>
<dbReference type="InterPro" id="IPR004101">
    <property type="entry name" value="Mur_ligase_C"/>
</dbReference>
<evidence type="ECO:0000256" key="6">
    <source>
        <dbReference type="ARBA" id="ARBA00022960"/>
    </source>
</evidence>
<dbReference type="InterPro" id="IPR035911">
    <property type="entry name" value="MurE/MurF_N"/>
</dbReference>